<dbReference type="SMART" id="SM00342">
    <property type="entry name" value="HTH_ARAC"/>
    <property type="match status" value="1"/>
</dbReference>
<evidence type="ECO:0000256" key="2">
    <source>
        <dbReference type="ARBA" id="ARBA00023163"/>
    </source>
</evidence>
<dbReference type="EMBL" id="FQYY01000004">
    <property type="protein sequence ID" value="SHI72768.1"/>
    <property type="molecule type" value="Genomic_DNA"/>
</dbReference>
<keyword evidence="1" id="KW-0805">Transcription regulation</keyword>
<dbReference type="SUPFAM" id="SSF46689">
    <property type="entry name" value="Homeodomain-like"/>
    <property type="match status" value="1"/>
</dbReference>
<dbReference type="STRING" id="579105.SAMN04488096_1043"/>
<accession>A0A1M6DIE0</accession>
<gene>
    <name evidence="4" type="ORF">SAMN04488096_1043</name>
</gene>
<dbReference type="InterPro" id="IPR009057">
    <property type="entry name" value="Homeodomain-like_sf"/>
</dbReference>
<sequence>MKINKWSHYIKPNLNYFKNGFFEFPFLANTPELMVQATINTPGSKHDSKEQKVSRNNPFVKGTMHYRKIDEGCWLTITNVEFKQNTLIKTFYEQNIPSEHYTLTFTSYESQVKLQNKFIDQIPFQDKFWGFKKPGTEVGAYFYKGSKCEFYIYHFSPNWIKQNIPFHKLDKNLAFKKFLDSDKGFIAYQDIVPNAVQLSHEIENTFKTFNDNVFSDTLLKAQTLNLVSLFFKNVFAKSKNQNYSSKNTIDYKKMSECERLISNDLTKPFLGIEVISKKLNISPSKLKKDFRLVYGTSLLQYNIDKKMQLAMQLILNTNMLIKHVSHEIGYDSPSKFTASFKKKFHKLPSQFRSSVVQS</sequence>
<evidence type="ECO:0000256" key="1">
    <source>
        <dbReference type="ARBA" id="ARBA00023015"/>
    </source>
</evidence>
<reference evidence="4 5" key="1">
    <citation type="submission" date="2016-11" db="EMBL/GenBank/DDBJ databases">
        <authorList>
            <person name="Jaros S."/>
            <person name="Januszkiewicz K."/>
            <person name="Wedrychowicz H."/>
        </authorList>
    </citation>
    <scope>NUCLEOTIDE SEQUENCE [LARGE SCALE GENOMIC DNA]</scope>
    <source>
        <strain evidence="4 5">DSM 21425</strain>
    </source>
</reference>
<dbReference type="InterPro" id="IPR053142">
    <property type="entry name" value="PchR_regulatory_protein"/>
</dbReference>
<dbReference type="PANTHER" id="PTHR47893">
    <property type="entry name" value="REGULATORY PROTEIN PCHR"/>
    <property type="match status" value="1"/>
</dbReference>
<dbReference type="InterPro" id="IPR018060">
    <property type="entry name" value="HTH_AraC"/>
</dbReference>
<dbReference type="AlphaFoldDB" id="A0A1M6DIE0"/>
<evidence type="ECO:0000259" key="3">
    <source>
        <dbReference type="PROSITE" id="PS01124"/>
    </source>
</evidence>
<name>A0A1M6DIE0_9FLAO</name>
<dbReference type="OrthoDB" id="1156172at2"/>
<dbReference type="Proteomes" id="UP000184225">
    <property type="component" value="Unassembled WGS sequence"/>
</dbReference>
<dbReference type="Pfam" id="PF12833">
    <property type="entry name" value="HTH_18"/>
    <property type="match status" value="1"/>
</dbReference>
<protein>
    <submittedName>
        <fullName evidence="4">Transcriptional regulator, AraC family</fullName>
    </submittedName>
</protein>
<dbReference type="PROSITE" id="PS01124">
    <property type="entry name" value="HTH_ARAC_FAMILY_2"/>
    <property type="match status" value="1"/>
</dbReference>
<evidence type="ECO:0000313" key="5">
    <source>
        <dbReference type="Proteomes" id="UP000184225"/>
    </source>
</evidence>
<feature type="domain" description="HTH araC/xylS-type" evidence="3">
    <location>
        <begin position="255"/>
        <end position="354"/>
    </location>
</feature>
<dbReference type="PANTHER" id="PTHR47893:SF1">
    <property type="entry name" value="REGULATORY PROTEIN PCHR"/>
    <property type="match status" value="1"/>
</dbReference>
<dbReference type="RefSeq" id="WP_073149439.1">
    <property type="nucleotide sequence ID" value="NZ_FQYY01000004.1"/>
</dbReference>
<dbReference type="Gene3D" id="1.10.10.60">
    <property type="entry name" value="Homeodomain-like"/>
    <property type="match status" value="1"/>
</dbReference>
<evidence type="ECO:0000313" key="4">
    <source>
        <dbReference type="EMBL" id="SHI72768.1"/>
    </source>
</evidence>
<dbReference type="GO" id="GO:0003700">
    <property type="term" value="F:DNA-binding transcription factor activity"/>
    <property type="evidence" value="ECO:0007669"/>
    <property type="project" value="InterPro"/>
</dbReference>
<keyword evidence="2" id="KW-0804">Transcription</keyword>
<organism evidence="4 5">
    <name type="scientific">Mesonia phycicola</name>
    <dbReference type="NCBI Taxonomy" id="579105"/>
    <lineage>
        <taxon>Bacteria</taxon>
        <taxon>Pseudomonadati</taxon>
        <taxon>Bacteroidota</taxon>
        <taxon>Flavobacteriia</taxon>
        <taxon>Flavobacteriales</taxon>
        <taxon>Flavobacteriaceae</taxon>
        <taxon>Mesonia</taxon>
    </lineage>
</organism>
<keyword evidence="5" id="KW-1185">Reference proteome</keyword>
<proteinExistence type="predicted"/>
<dbReference type="GO" id="GO:0043565">
    <property type="term" value="F:sequence-specific DNA binding"/>
    <property type="evidence" value="ECO:0007669"/>
    <property type="project" value="InterPro"/>
</dbReference>